<dbReference type="EMBL" id="KT007000">
    <property type="protein sequence ID" value="AKQ02507.1"/>
    <property type="molecule type" value="Genomic_DNA"/>
</dbReference>
<proteinExistence type="predicted"/>
<evidence type="ECO:0000313" key="1">
    <source>
        <dbReference type="EMBL" id="AKQ02507.1"/>
    </source>
</evidence>
<organism evidence="1">
    <name type="scientific">uncultured Parcubacteria bacterium Rifle_16ft_4_minimus_37647</name>
    <dbReference type="NCBI Taxonomy" id="1665140"/>
    <lineage>
        <taxon>Bacteria</taxon>
        <taxon>Candidatus Parcubacteria</taxon>
        <taxon>environmental samples</taxon>
    </lineage>
</organism>
<sequence>MKNIPQVLSLGIMERTEGEENPAAGAGLFWF</sequence>
<accession>A0A0H4T7R2</accession>
<name>A0A0H4T7R2_9BACT</name>
<reference evidence="1" key="1">
    <citation type="journal article" date="2015" name="ISME J.">
        <title>Aquifer environment selects for microbial species cohorts in sediment and groundwater.</title>
        <authorList>
            <person name="Hug L.A."/>
            <person name="Thomas B.C."/>
            <person name="Brown C.T."/>
            <person name="Frischkorn K.R."/>
            <person name="Williams K.H."/>
            <person name="Tringe S.G."/>
            <person name="Banfield J.F."/>
        </authorList>
    </citation>
    <scope>NUCLEOTIDE SEQUENCE</scope>
</reference>
<protein>
    <submittedName>
        <fullName evidence="1">Uncharacterized protein</fullName>
    </submittedName>
</protein>
<dbReference type="AlphaFoldDB" id="A0A0H4T7R2"/>